<dbReference type="InterPro" id="IPR016166">
    <property type="entry name" value="FAD-bd_PCMH"/>
</dbReference>
<dbReference type="PROSITE" id="PS00862">
    <property type="entry name" value="OX2_COVAL_FAD"/>
    <property type="match status" value="1"/>
</dbReference>
<dbReference type="PIRSF" id="PIRSF000136">
    <property type="entry name" value="LGO_GLO"/>
    <property type="match status" value="1"/>
</dbReference>
<evidence type="ECO:0000256" key="4">
    <source>
        <dbReference type="ARBA" id="ARBA00023002"/>
    </source>
</evidence>
<dbReference type="GO" id="GO:0003885">
    <property type="term" value="F:D-arabinono-1,4-lactone oxidase activity"/>
    <property type="evidence" value="ECO:0007669"/>
    <property type="project" value="UniProtKB-EC"/>
</dbReference>
<evidence type="ECO:0000256" key="5">
    <source>
        <dbReference type="ARBA" id="ARBA00033418"/>
    </source>
</evidence>
<dbReference type="EMBL" id="NJET01000038">
    <property type="protein sequence ID" value="PHH64012.1"/>
    <property type="molecule type" value="Genomic_DNA"/>
</dbReference>
<comment type="similarity">
    <text evidence="2">Belongs to the oxygen-dependent FAD-linked oxidoreductase family.</text>
</comment>
<dbReference type="STRING" id="1399860.A0A2C5Y9T6"/>
<dbReference type="InterPro" id="IPR010031">
    <property type="entry name" value="FAD_lactone_oxidase-like"/>
</dbReference>
<organism evidence="8 9">
    <name type="scientific">Ophiocordyceps australis</name>
    <dbReference type="NCBI Taxonomy" id="1399860"/>
    <lineage>
        <taxon>Eukaryota</taxon>
        <taxon>Fungi</taxon>
        <taxon>Dikarya</taxon>
        <taxon>Ascomycota</taxon>
        <taxon>Pezizomycotina</taxon>
        <taxon>Sordariomycetes</taxon>
        <taxon>Hypocreomycetidae</taxon>
        <taxon>Hypocreales</taxon>
        <taxon>Ophiocordycipitaceae</taxon>
        <taxon>Ophiocordyceps</taxon>
    </lineage>
</organism>
<dbReference type="EC" id="1.1.3.37" evidence="3"/>
<feature type="compositionally biased region" description="Basic and acidic residues" evidence="6">
    <location>
        <begin position="228"/>
        <end position="241"/>
    </location>
</feature>
<dbReference type="InterPro" id="IPR036318">
    <property type="entry name" value="FAD-bd_PCMH-like_sf"/>
</dbReference>
<dbReference type="InterPro" id="IPR007173">
    <property type="entry name" value="ALO_C"/>
</dbReference>
<reference evidence="8 9" key="1">
    <citation type="submission" date="2017-06" db="EMBL/GenBank/DDBJ databases">
        <title>Ant-infecting Ophiocordyceps genomes reveal a high diversity of potential behavioral manipulation genes and a possible major role for enterotoxins.</title>
        <authorList>
            <person name="De Bekker C."/>
            <person name="Evans H.C."/>
            <person name="Brachmann A."/>
            <person name="Hughes D.P."/>
        </authorList>
    </citation>
    <scope>NUCLEOTIDE SEQUENCE [LARGE SCALE GENOMIC DNA]</scope>
    <source>
        <strain evidence="8 9">Map64</strain>
    </source>
</reference>
<dbReference type="Pfam" id="PF04030">
    <property type="entry name" value="ALO"/>
    <property type="match status" value="1"/>
</dbReference>
<comment type="caution">
    <text evidence="8">The sequence shown here is derived from an EMBL/GenBank/DDBJ whole genome shotgun (WGS) entry which is preliminary data.</text>
</comment>
<evidence type="ECO:0000256" key="3">
    <source>
        <dbReference type="ARBA" id="ARBA00013136"/>
    </source>
</evidence>
<dbReference type="UniPathway" id="UPA00771">
    <property type="reaction ID" value="UER00766"/>
</dbReference>
<keyword evidence="4" id="KW-0560">Oxidoreductase</keyword>
<dbReference type="Gene3D" id="3.30.70.2520">
    <property type="match status" value="1"/>
</dbReference>
<feature type="domain" description="FAD-binding PCMH-type" evidence="7">
    <location>
        <begin position="42"/>
        <end position="212"/>
    </location>
</feature>
<dbReference type="PANTHER" id="PTHR43762">
    <property type="entry name" value="L-GULONOLACTONE OXIDASE"/>
    <property type="match status" value="1"/>
</dbReference>
<keyword evidence="9" id="KW-1185">Reference proteome</keyword>
<feature type="region of interest" description="Disordered" evidence="6">
    <location>
        <begin position="228"/>
        <end position="252"/>
    </location>
</feature>
<protein>
    <recommendedName>
        <fullName evidence="3">D-arabinono-1,4-lactone oxidase</fullName>
        <ecNumber evidence="3">1.1.3.37</ecNumber>
    </recommendedName>
    <alternativeName>
        <fullName evidence="5">L-galactono-gamma-lactone oxidase</fullName>
    </alternativeName>
</protein>
<dbReference type="Gene3D" id="3.30.465.10">
    <property type="match status" value="1"/>
</dbReference>
<evidence type="ECO:0000313" key="9">
    <source>
        <dbReference type="Proteomes" id="UP000226192"/>
    </source>
</evidence>
<sequence>MTKGSSTLPRVVAAELQRGEEKDGVAFRARTGHVHRTWAGTFWSLPELYIQPESVCEVEKAVVLAQRCGRRIVTTGCGHSPSALTCTSSWMVNLDRLNRLLSVDVTRGLVVVQSGMRLFALCEQLDDYGLAMGNLGSINEQSVAGAIATGTHGSSLQHGLLSEQVTGLRITLASGQTVACSGEQRAELFRGALLSLGALGIVTEVTLRVVPAFWLQWRQTIEADARLLGGKGEDSEGKGEKEGEEEGEEEEESVWTRSQFVRAWWFPYTRRAVIWQADVAAAAESAREPRRSYYDGALGYYLYQNLLLVAQAVPRILPWVEWFVFGMQYGFANGSSSSGLQPSGRALLMNCLYSQFVNEWAIPLHRGPEALRRLACWLNRLQPGDADYVPHGIPFSADGLYVHAPVEVRVADTSPTTGAGTRPLLDPTCSHGPSLYLNATLYRPYNCDPPCRTRYYQAFEWLMRDLGGRPHWAKNFEAARHDIEAMYGARLDDFRRIRHQVDPDGMFVGPWHRAVIMPDAPKLPLEEAETARRPALWGGLTIQGKV</sequence>
<dbReference type="AlphaFoldDB" id="A0A2C5Y9T6"/>
<dbReference type="Gene3D" id="3.30.43.10">
    <property type="entry name" value="Uridine Diphospho-n-acetylenolpyruvylglucosamine Reductase, domain 2"/>
    <property type="match status" value="1"/>
</dbReference>
<evidence type="ECO:0000256" key="6">
    <source>
        <dbReference type="SAM" id="MobiDB-lite"/>
    </source>
</evidence>
<dbReference type="InterPro" id="IPR006093">
    <property type="entry name" value="Oxy_OxRdtase_FAD_BS"/>
</dbReference>
<dbReference type="GO" id="GO:0016020">
    <property type="term" value="C:membrane"/>
    <property type="evidence" value="ECO:0007669"/>
    <property type="project" value="InterPro"/>
</dbReference>
<dbReference type="Pfam" id="PF01565">
    <property type="entry name" value="FAD_binding_4"/>
    <property type="match status" value="1"/>
</dbReference>
<dbReference type="InterPro" id="IPR016169">
    <property type="entry name" value="FAD-bd_PCMH_sub2"/>
</dbReference>
<evidence type="ECO:0000313" key="8">
    <source>
        <dbReference type="EMBL" id="PHH64012.1"/>
    </source>
</evidence>
<evidence type="ECO:0000256" key="1">
    <source>
        <dbReference type="ARBA" id="ARBA00005083"/>
    </source>
</evidence>
<name>A0A2C5Y9T6_9HYPO</name>
<evidence type="ECO:0000259" key="7">
    <source>
        <dbReference type="PROSITE" id="PS51387"/>
    </source>
</evidence>
<dbReference type="InterPro" id="IPR016167">
    <property type="entry name" value="FAD-bd_PCMH_sub1"/>
</dbReference>
<gene>
    <name evidence="8" type="ORF">CDD81_5117</name>
</gene>
<accession>A0A2C5Y9T6</accession>
<proteinExistence type="inferred from homology"/>
<dbReference type="GO" id="GO:0005739">
    <property type="term" value="C:mitochondrion"/>
    <property type="evidence" value="ECO:0007669"/>
    <property type="project" value="TreeGrafter"/>
</dbReference>
<dbReference type="InterPro" id="IPR006094">
    <property type="entry name" value="Oxid_FAD_bind_N"/>
</dbReference>
<dbReference type="SUPFAM" id="SSF56176">
    <property type="entry name" value="FAD-binding/transporter-associated domain-like"/>
    <property type="match status" value="1"/>
</dbReference>
<dbReference type="Proteomes" id="UP000226192">
    <property type="component" value="Unassembled WGS sequence"/>
</dbReference>
<dbReference type="OrthoDB" id="610608at2759"/>
<comment type="pathway">
    <text evidence="1">Cofactor biosynthesis; D-erythroascorbate biosynthesis; dehydro-D-arabinono-1,4-lactone from D-arabinose: step 2/2.</text>
</comment>
<evidence type="ECO:0000256" key="2">
    <source>
        <dbReference type="ARBA" id="ARBA00005466"/>
    </source>
</evidence>
<dbReference type="PROSITE" id="PS51387">
    <property type="entry name" value="FAD_PCMH"/>
    <property type="match status" value="1"/>
</dbReference>
<feature type="compositionally biased region" description="Acidic residues" evidence="6">
    <location>
        <begin position="242"/>
        <end position="252"/>
    </location>
</feature>
<dbReference type="PANTHER" id="PTHR43762:SF1">
    <property type="entry name" value="D-ARABINONO-1,4-LACTONE OXIDASE"/>
    <property type="match status" value="1"/>
</dbReference>
<dbReference type="GO" id="GO:0071949">
    <property type="term" value="F:FAD binding"/>
    <property type="evidence" value="ECO:0007669"/>
    <property type="project" value="InterPro"/>
</dbReference>